<protein>
    <submittedName>
        <fullName evidence="6">Redoxin domain-containing protein</fullName>
    </submittedName>
</protein>
<dbReference type="PROSITE" id="PS00194">
    <property type="entry name" value="THIOREDOXIN_1"/>
    <property type="match status" value="1"/>
</dbReference>
<dbReference type="GO" id="GO:0016491">
    <property type="term" value="F:oxidoreductase activity"/>
    <property type="evidence" value="ECO:0007669"/>
    <property type="project" value="InterPro"/>
</dbReference>
<keyword evidence="2" id="KW-0201">Cytochrome c-type biogenesis</keyword>
<dbReference type="AlphaFoldDB" id="A0A5Q0QBP5"/>
<dbReference type="PANTHER" id="PTHR42852:SF6">
    <property type="entry name" value="THIOL:DISULFIDE INTERCHANGE PROTEIN DSBE"/>
    <property type="match status" value="1"/>
</dbReference>
<dbReference type="Proteomes" id="UP000326921">
    <property type="component" value="Chromosome"/>
</dbReference>
<dbReference type="Gene3D" id="3.40.30.10">
    <property type="entry name" value="Glutaredoxin"/>
    <property type="match status" value="1"/>
</dbReference>
<dbReference type="PROSITE" id="PS51352">
    <property type="entry name" value="THIOREDOXIN_2"/>
    <property type="match status" value="1"/>
</dbReference>
<name>A0A5Q0QBP5_9SPHI</name>
<evidence type="ECO:0000256" key="2">
    <source>
        <dbReference type="ARBA" id="ARBA00022748"/>
    </source>
</evidence>
<dbReference type="EMBL" id="CP045652">
    <property type="protein sequence ID" value="QGA25108.1"/>
    <property type="molecule type" value="Genomic_DNA"/>
</dbReference>
<dbReference type="GO" id="GO:0030313">
    <property type="term" value="C:cell envelope"/>
    <property type="evidence" value="ECO:0007669"/>
    <property type="project" value="UniProtKB-SubCell"/>
</dbReference>
<dbReference type="GO" id="GO:0017004">
    <property type="term" value="P:cytochrome complex assembly"/>
    <property type="evidence" value="ECO:0007669"/>
    <property type="project" value="UniProtKB-KW"/>
</dbReference>
<reference evidence="6 7" key="1">
    <citation type="submission" date="2019-10" db="EMBL/GenBank/DDBJ databases">
        <authorList>
            <person name="Dong K."/>
        </authorList>
    </citation>
    <scope>NUCLEOTIDE SEQUENCE [LARGE SCALE GENOMIC DNA]</scope>
    <source>
        <strain evidence="7">dk4302</strain>
    </source>
</reference>
<keyword evidence="4" id="KW-0676">Redox-active center</keyword>
<feature type="domain" description="Thioredoxin" evidence="5">
    <location>
        <begin position="234"/>
        <end position="372"/>
    </location>
</feature>
<dbReference type="GO" id="GO:0016209">
    <property type="term" value="F:antioxidant activity"/>
    <property type="evidence" value="ECO:0007669"/>
    <property type="project" value="InterPro"/>
</dbReference>
<dbReference type="RefSeq" id="WP_153509430.1">
    <property type="nucleotide sequence ID" value="NZ_CP045652.1"/>
</dbReference>
<dbReference type="InterPro" id="IPR013766">
    <property type="entry name" value="Thioredoxin_domain"/>
</dbReference>
<dbReference type="CDD" id="cd02966">
    <property type="entry name" value="TlpA_like_family"/>
    <property type="match status" value="1"/>
</dbReference>
<sequence>MKRILIQTLLLAPLLGFSQSKPSFELEGKNIKDASKVYVLHYSFDDDAQVIDSAIVKDGSFTLKKEFAGTAYAGVLFRNQFESQQANPKDFFFYLSPGKTVIDFAAKPKVVDGGVETKRYLKYLEEMENSKAIFNTAEYKADRKEIDSLKEKARVLQSALDAKYGHPGEGRIKTKIDFIKSNPSSDMSLVLLETLAGSEPDVATIEPLLSSLSPELQATNKAKRLASLLKGMELKIGAKAFDFEQPDTEGKSIKLSDFKGKYVLVDFWASWCVPCRKENPNLVAAYNKFKSKNFEILGVSLDNKKDNWVKAIAEDKLTWKHVSDLKGWRNEAAEMYAVRAVPSNVLLDPNGVIVAKDLRGEELEATLAKILK</sequence>
<dbReference type="Pfam" id="PF00578">
    <property type="entry name" value="AhpC-TSA"/>
    <property type="match status" value="1"/>
</dbReference>
<proteinExistence type="predicted"/>
<comment type="subcellular location">
    <subcellularLocation>
        <location evidence="1">Cell envelope</location>
    </subcellularLocation>
</comment>
<evidence type="ECO:0000259" key="5">
    <source>
        <dbReference type="PROSITE" id="PS51352"/>
    </source>
</evidence>
<dbReference type="Pfam" id="PF14289">
    <property type="entry name" value="DUF4369"/>
    <property type="match status" value="1"/>
</dbReference>
<dbReference type="SUPFAM" id="SSF52833">
    <property type="entry name" value="Thioredoxin-like"/>
    <property type="match status" value="1"/>
</dbReference>
<evidence type="ECO:0000256" key="4">
    <source>
        <dbReference type="ARBA" id="ARBA00023284"/>
    </source>
</evidence>
<gene>
    <name evidence="6" type="ORF">GFH32_01675</name>
</gene>
<evidence type="ECO:0000313" key="7">
    <source>
        <dbReference type="Proteomes" id="UP000326921"/>
    </source>
</evidence>
<dbReference type="KEGG" id="sphe:GFH32_01675"/>
<dbReference type="InterPro" id="IPR017937">
    <property type="entry name" value="Thioredoxin_CS"/>
</dbReference>
<organism evidence="6 7">
    <name type="scientific">Sphingobacterium zhuxiongii</name>
    <dbReference type="NCBI Taxonomy" id="2662364"/>
    <lineage>
        <taxon>Bacteria</taxon>
        <taxon>Pseudomonadati</taxon>
        <taxon>Bacteroidota</taxon>
        <taxon>Sphingobacteriia</taxon>
        <taxon>Sphingobacteriales</taxon>
        <taxon>Sphingobacteriaceae</taxon>
        <taxon>Sphingobacterium</taxon>
    </lineage>
</organism>
<dbReference type="InterPro" id="IPR025380">
    <property type="entry name" value="DUF4369"/>
</dbReference>
<evidence type="ECO:0000313" key="6">
    <source>
        <dbReference type="EMBL" id="QGA25108.1"/>
    </source>
</evidence>
<keyword evidence="3" id="KW-1015">Disulfide bond</keyword>
<dbReference type="InterPro" id="IPR036249">
    <property type="entry name" value="Thioredoxin-like_sf"/>
</dbReference>
<dbReference type="InterPro" id="IPR000866">
    <property type="entry name" value="AhpC/TSA"/>
</dbReference>
<keyword evidence="7" id="KW-1185">Reference proteome</keyword>
<evidence type="ECO:0000256" key="1">
    <source>
        <dbReference type="ARBA" id="ARBA00004196"/>
    </source>
</evidence>
<accession>A0A5Q0QBP5</accession>
<dbReference type="InterPro" id="IPR050553">
    <property type="entry name" value="Thioredoxin_ResA/DsbE_sf"/>
</dbReference>
<evidence type="ECO:0000256" key="3">
    <source>
        <dbReference type="ARBA" id="ARBA00023157"/>
    </source>
</evidence>
<dbReference type="PANTHER" id="PTHR42852">
    <property type="entry name" value="THIOL:DISULFIDE INTERCHANGE PROTEIN DSBE"/>
    <property type="match status" value="1"/>
</dbReference>